<gene>
    <name evidence="4" type="ORF">ACHIPV_20910</name>
    <name evidence="2" type="ORF">ACHIPZ_24455</name>
    <name evidence="3" type="ORF">ACHIRB_21765</name>
</gene>
<feature type="domain" description="Bacterial bifunctional deaminase-reductase C-terminal" evidence="1">
    <location>
        <begin position="2"/>
        <end position="184"/>
    </location>
</feature>
<accession>A0ABW7JTI8</accession>
<dbReference type="InterPro" id="IPR050765">
    <property type="entry name" value="Riboflavin_Biosynth_HTPR"/>
</dbReference>
<protein>
    <submittedName>
        <fullName evidence="2">Dihydrofolate reductase family protein</fullName>
    </submittedName>
</protein>
<name>A0ABW7JTI8_9NOCA</name>
<dbReference type="EMBL" id="JBIMSO010000071">
    <property type="protein sequence ID" value="MFH5211332.1"/>
    <property type="molecule type" value="Genomic_DNA"/>
</dbReference>
<evidence type="ECO:0000313" key="2">
    <source>
        <dbReference type="EMBL" id="MFH5211332.1"/>
    </source>
</evidence>
<reference evidence="5 6" key="1">
    <citation type="submission" date="2024-10" db="EMBL/GenBank/DDBJ databases">
        <authorList>
            <person name="Riesco R."/>
        </authorList>
    </citation>
    <scope>NUCLEOTIDE SEQUENCE [LARGE SCALE GENOMIC DNA]</scope>
    <source>
        <strain evidence="4 6">NCIMB 15448</strain>
        <strain evidence="2 5">NCIMB 15449</strain>
        <strain evidence="3 7">NCIMB 15450</strain>
    </source>
</reference>
<evidence type="ECO:0000313" key="3">
    <source>
        <dbReference type="EMBL" id="MFH5231170.1"/>
    </source>
</evidence>
<comment type="caution">
    <text evidence="2">The sequence shown here is derived from an EMBL/GenBank/DDBJ whole genome shotgun (WGS) entry which is preliminary data.</text>
</comment>
<evidence type="ECO:0000313" key="4">
    <source>
        <dbReference type="EMBL" id="MFH5244313.1"/>
    </source>
</evidence>
<dbReference type="PANTHER" id="PTHR38011">
    <property type="entry name" value="DIHYDROFOLATE REDUCTASE FAMILY PROTEIN (AFU_ORTHOLOGUE AFUA_8G06820)"/>
    <property type="match status" value="1"/>
</dbReference>
<sequence>MRKLTYYIATSIDGYIAAPDGTVDAFTVVGDHISTIATDYPETLPKHVWPHFGVDAQATGTKFDTILMGRKTLQPALDVGLTNAYPHLRTIVFSRSLQLDDPTVTVTAEDPVAVVADLKREDGLGIWLCGGGTLASALVAEIDELIVKTYPVLLGAGIPMFVGGEYTPAEFEPTETKVHENGVVFSRYRRR</sequence>
<dbReference type="Proteomes" id="UP001609176">
    <property type="component" value="Unassembled WGS sequence"/>
</dbReference>
<organism evidence="2 5">
    <name type="scientific">Antrihabitans spumae</name>
    <dbReference type="NCBI Taxonomy" id="3373370"/>
    <lineage>
        <taxon>Bacteria</taxon>
        <taxon>Bacillati</taxon>
        <taxon>Actinomycetota</taxon>
        <taxon>Actinomycetes</taxon>
        <taxon>Mycobacteriales</taxon>
        <taxon>Nocardiaceae</taxon>
        <taxon>Antrihabitans</taxon>
    </lineage>
</organism>
<keyword evidence="7" id="KW-1185">Reference proteome</keyword>
<dbReference type="PANTHER" id="PTHR38011:SF11">
    <property type="entry name" value="2,5-DIAMINO-6-RIBOSYLAMINO-4(3H)-PYRIMIDINONE 5'-PHOSPHATE REDUCTASE"/>
    <property type="match status" value="1"/>
</dbReference>
<dbReference type="InterPro" id="IPR024072">
    <property type="entry name" value="DHFR-like_dom_sf"/>
</dbReference>
<dbReference type="EMBL" id="JBIMSN010000102">
    <property type="protein sequence ID" value="MFH5231170.1"/>
    <property type="molecule type" value="Genomic_DNA"/>
</dbReference>
<evidence type="ECO:0000313" key="6">
    <source>
        <dbReference type="Proteomes" id="UP001609176"/>
    </source>
</evidence>
<evidence type="ECO:0000313" key="7">
    <source>
        <dbReference type="Proteomes" id="UP001609219"/>
    </source>
</evidence>
<dbReference type="Proteomes" id="UP001609219">
    <property type="component" value="Unassembled WGS sequence"/>
</dbReference>
<evidence type="ECO:0000259" key="1">
    <source>
        <dbReference type="Pfam" id="PF01872"/>
    </source>
</evidence>
<proteinExistence type="predicted"/>
<dbReference type="Pfam" id="PF01872">
    <property type="entry name" value="RibD_C"/>
    <property type="match status" value="1"/>
</dbReference>
<dbReference type="InterPro" id="IPR002734">
    <property type="entry name" value="RibDG_C"/>
</dbReference>
<dbReference type="SUPFAM" id="SSF53597">
    <property type="entry name" value="Dihydrofolate reductase-like"/>
    <property type="match status" value="1"/>
</dbReference>
<evidence type="ECO:0000313" key="5">
    <source>
        <dbReference type="Proteomes" id="UP001609175"/>
    </source>
</evidence>
<dbReference type="RefSeq" id="WP_395117724.1">
    <property type="nucleotide sequence ID" value="NZ_JBIMSN010000102.1"/>
</dbReference>
<dbReference type="EMBL" id="JBIMSP010000040">
    <property type="protein sequence ID" value="MFH5244313.1"/>
    <property type="molecule type" value="Genomic_DNA"/>
</dbReference>
<dbReference type="Gene3D" id="3.40.430.10">
    <property type="entry name" value="Dihydrofolate Reductase, subunit A"/>
    <property type="match status" value="1"/>
</dbReference>
<dbReference type="Proteomes" id="UP001609175">
    <property type="component" value="Unassembled WGS sequence"/>
</dbReference>